<comment type="caution">
    <text evidence="2">The sequence shown here is derived from an EMBL/GenBank/DDBJ whole genome shotgun (WGS) entry which is preliminary data.</text>
</comment>
<keyword evidence="3" id="KW-1185">Reference proteome</keyword>
<feature type="domain" description="GmrSD restriction endonucleases N-terminal" evidence="1">
    <location>
        <begin position="11"/>
        <end position="225"/>
    </location>
</feature>
<dbReference type="Pfam" id="PF03235">
    <property type="entry name" value="GmrSD_N"/>
    <property type="match status" value="1"/>
</dbReference>
<dbReference type="RefSeq" id="WP_304392278.1">
    <property type="nucleotide sequence ID" value="NZ_JAUPBM010000048.1"/>
</dbReference>
<evidence type="ECO:0000259" key="1">
    <source>
        <dbReference type="Pfam" id="PF03235"/>
    </source>
</evidence>
<dbReference type="PANTHER" id="PTHR35149:SF2">
    <property type="entry name" value="DUF262 DOMAIN-CONTAINING PROTEIN"/>
    <property type="match status" value="1"/>
</dbReference>
<evidence type="ECO:0000313" key="2">
    <source>
        <dbReference type="EMBL" id="MDO7020175.1"/>
    </source>
</evidence>
<proteinExistence type="predicted"/>
<dbReference type="Proteomes" id="UP001175147">
    <property type="component" value="Unassembled WGS sequence"/>
</dbReference>
<accession>A0ABT8YXF9</accession>
<dbReference type="EMBL" id="JAUPBM010000048">
    <property type="protein sequence ID" value="MDO7020175.1"/>
    <property type="molecule type" value="Genomic_DNA"/>
</dbReference>
<sequence>MNKIEGKPKTLKELLQNTKYTIHYYQREYMWQEKHIGELIEDITSEFLEYYKDVHTRQDVANYGGYFMGSIVLAGRENAIIDGQQRLSSLTLLLIYLNNKLKEINETHDSIPFMIFSQSFGVKSFNINIDERKECMEAIFYNNEFDTINSNESVKNLYKGYQYISDIFPDDITEKNLLHFCDWLIEKLFFIEIVASTEQDAHKIFISMNDRGLSLTSTEMLKGYILSEIKDDKEREELNLKWKEKILSLKENDNKEDETFIKVWLRAQYADTIRQGKSGAENKDFEIIGGEFHKWVRDEKDKLGLKISKDYKDFIEKFLYFADIYKTIKNYECTYNKKYKYIIYNAIL</sequence>
<dbReference type="InterPro" id="IPR004919">
    <property type="entry name" value="GmrSD_N"/>
</dbReference>
<name>A0ABT8YXF9_9SPIR</name>
<feature type="non-terminal residue" evidence="2">
    <location>
        <position position="348"/>
    </location>
</feature>
<reference evidence="2" key="1">
    <citation type="submission" date="2023-07" db="EMBL/GenBank/DDBJ databases">
        <title>Mucosal microbiota of week-old chicken and adult hens.</title>
        <authorList>
            <person name="Volf J."/>
            <person name="Karasova D."/>
            <person name="Crhanova M."/>
            <person name="Faldynova M."/>
            <person name="Prikrylova H."/>
            <person name="Zeman M."/>
            <person name="Babak V."/>
            <person name="Rajova J."/>
            <person name="Rychlik I."/>
        </authorList>
    </citation>
    <scope>NUCLEOTIDE SEQUENCE</scope>
    <source>
        <strain evidence="2">ET902</strain>
    </source>
</reference>
<organism evidence="2 3">
    <name type="scientific">Brachyspira innocens</name>
    <dbReference type="NCBI Taxonomy" id="13264"/>
    <lineage>
        <taxon>Bacteria</taxon>
        <taxon>Pseudomonadati</taxon>
        <taxon>Spirochaetota</taxon>
        <taxon>Spirochaetia</taxon>
        <taxon>Brachyspirales</taxon>
        <taxon>Brachyspiraceae</taxon>
        <taxon>Brachyspira</taxon>
    </lineage>
</organism>
<protein>
    <submittedName>
        <fullName evidence="2">DUF262 domain-containing protein</fullName>
    </submittedName>
</protein>
<evidence type="ECO:0000313" key="3">
    <source>
        <dbReference type="Proteomes" id="UP001175147"/>
    </source>
</evidence>
<dbReference type="PANTHER" id="PTHR35149">
    <property type="entry name" value="SLL5132 PROTEIN"/>
    <property type="match status" value="1"/>
</dbReference>
<gene>
    <name evidence="2" type="ORF">Q5M86_05250</name>
</gene>